<dbReference type="AlphaFoldDB" id="A0A388L839"/>
<dbReference type="GO" id="GO:0003964">
    <property type="term" value="F:RNA-directed DNA polymerase activity"/>
    <property type="evidence" value="ECO:0007669"/>
    <property type="project" value="UniProtKB-KW"/>
</dbReference>
<dbReference type="PANTHER" id="PTHR34072:SF52">
    <property type="entry name" value="RIBONUCLEASE H"/>
    <property type="match status" value="1"/>
</dbReference>
<feature type="domain" description="Reverse transcriptase RNase H-like" evidence="7">
    <location>
        <begin position="136"/>
        <end position="235"/>
    </location>
</feature>
<dbReference type="SUPFAM" id="SSF56672">
    <property type="entry name" value="DNA/RNA polymerases"/>
    <property type="match status" value="1"/>
</dbReference>
<dbReference type="GO" id="GO:0004519">
    <property type="term" value="F:endonuclease activity"/>
    <property type="evidence" value="ECO:0007669"/>
    <property type="project" value="UniProtKB-KW"/>
</dbReference>
<keyword evidence="3" id="KW-0540">Nuclease</keyword>
<reference evidence="8 9" key="1">
    <citation type="journal article" date="2018" name="Cell">
        <title>The Chara Genome: Secondary Complexity and Implications for Plant Terrestrialization.</title>
        <authorList>
            <person name="Nishiyama T."/>
            <person name="Sakayama H."/>
            <person name="Vries J.D."/>
            <person name="Buschmann H."/>
            <person name="Saint-Marcoux D."/>
            <person name="Ullrich K.K."/>
            <person name="Haas F.B."/>
            <person name="Vanderstraeten L."/>
            <person name="Becker D."/>
            <person name="Lang D."/>
            <person name="Vosolsobe S."/>
            <person name="Rombauts S."/>
            <person name="Wilhelmsson P.K.I."/>
            <person name="Janitza P."/>
            <person name="Kern R."/>
            <person name="Heyl A."/>
            <person name="Rumpler F."/>
            <person name="Villalobos L.I.A.C."/>
            <person name="Clay J.M."/>
            <person name="Skokan R."/>
            <person name="Toyoda A."/>
            <person name="Suzuki Y."/>
            <person name="Kagoshima H."/>
            <person name="Schijlen E."/>
            <person name="Tajeshwar N."/>
            <person name="Catarino B."/>
            <person name="Hetherington A.J."/>
            <person name="Saltykova A."/>
            <person name="Bonnot C."/>
            <person name="Breuninger H."/>
            <person name="Symeonidi A."/>
            <person name="Radhakrishnan G.V."/>
            <person name="Van Nieuwerburgh F."/>
            <person name="Deforce D."/>
            <person name="Chang C."/>
            <person name="Karol K.G."/>
            <person name="Hedrich R."/>
            <person name="Ulvskov P."/>
            <person name="Glockner G."/>
            <person name="Delwiche C.F."/>
            <person name="Petrasek J."/>
            <person name="Van de Peer Y."/>
            <person name="Friml J."/>
            <person name="Beilby M."/>
            <person name="Dolan L."/>
            <person name="Kohara Y."/>
            <person name="Sugano S."/>
            <person name="Fujiyama A."/>
            <person name="Delaux P.-M."/>
            <person name="Quint M."/>
            <person name="TheiBen G."/>
            <person name="Hagemann M."/>
            <person name="Harholt J."/>
            <person name="Dunand C."/>
            <person name="Zachgo S."/>
            <person name="Langdale J."/>
            <person name="Maumus F."/>
            <person name="Straeten D.V.D."/>
            <person name="Gould S.B."/>
            <person name="Rensing S.A."/>
        </authorList>
    </citation>
    <scope>NUCLEOTIDE SEQUENCE [LARGE SCALE GENOMIC DNA]</scope>
    <source>
        <strain evidence="8 9">S276</strain>
    </source>
</reference>
<keyword evidence="9" id="KW-1185">Reference proteome</keyword>
<dbReference type="CDD" id="cd09274">
    <property type="entry name" value="RNase_HI_RT_Ty3"/>
    <property type="match status" value="1"/>
</dbReference>
<evidence type="ECO:0000256" key="2">
    <source>
        <dbReference type="ARBA" id="ARBA00022695"/>
    </source>
</evidence>
<name>A0A388L839_CHABU</name>
<sequence length="480" mass="55744">MSDNNDNQDERRNDIRELARIIQQSQKDQISKVDVPLFDGNNASGWAEKFEQLESCCEWSNEKMLRMVKRYCKNQYKEEVEELVQDSRDWPEFKRKLLEKYQLSDQLLDLTDLRKVSWKNFGATKQNLTEFERVASPFIIETDSGPTALGGVLVQKDGEGRERPLRFESETLNITEWNYSQFKKETLAVLHCLRIFRNSVFDRRFILRVDLTALAQSLKNYSPSDPTIARWLAYIWMFNFEIERISGTQNRADGLSRVDWDSSTDQAEDSVSVDGSLEREESQLSINSYNNLADATTRHGKTIWNAPCFHHVRSELVIGEPFIEEDPWGERTSEQMMNLALSDEVELIKEPLTIQYGYEQADKTFMVTEEMSFLVNSLIHEDRMKMMNGEAEGSEIKEAFREGEYDEEYRLMRMWLNGELREDEVDPVVRQKSKDFIVRYGHFFKKSNDGIPKRVVCGVARQLDVIAALHDGVADGHGSA</sequence>
<keyword evidence="2" id="KW-0548">Nucleotidyltransferase</keyword>
<keyword evidence="4" id="KW-0255">Endonuclease</keyword>
<evidence type="ECO:0000256" key="5">
    <source>
        <dbReference type="ARBA" id="ARBA00022801"/>
    </source>
</evidence>
<dbReference type="EMBL" id="BFEA01000294">
    <property type="protein sequence ID" value="GBG78402.1"/>
    <property type="molecule type" value="Genomic_DNA"/>
</dbReference>
<dbReference type="Proteomes" id="UP000265515">
    <property type="component" value="Unassembled WGS sequence"/>
</dbReference>
<evidence type="ECO:0000256" key="1">
    <source>
        <dbReference type="ARBA" id="ARBA00022679"/>
    </source>
</evidence>
<dbReference type="GO" id="GO:0016787">
    <property type="term" value="F:hydrolase activity"/>
    <property type="evidence" value="ECO:0007669"/>
    <property type="project" value="UniProtKB-KW"/>
</dbReference>
<dbReference type="Gramene" id="GBG78402">
    <property type="protein sequence ID" value="GBG78402"/>
    <property type="gene ID" value="CBR_g26430"/>
</dbReference>
<proteinExistence type="predicted"/>
<dbReference type="InterPro" id="IPR043502">
    <property type="entry name" value="DNA/RNA_pol_sf"/>
</dbReference>
<evidence type="ECO:0000313" key="8">
    <source>
        <dbReference type="EMBL" id="GBG78402.1"/>
    </source>
</evidence>
<gene>
    <name evidence="8" type="ORF">CBR_g26430</name>
</gene>
<dbReference type="InterPro" id="IPR041373">
    <property type="entry name" value="RT_RNaseH"/>
</dbReference>
<keyword evidence="1" id="KW-0808">Transferase</keyword>
<evidence type="ECO:0000256" key="6">
    <source>
        <dbReference type="ARBA" id="ARBA00022918"/>
    </source>
</evidence>
<comment type="caution">
    <text evidence="8">The sequence shown here is derived from an EMBL/GenBank/DDBJ whole genome shotgun (WGS) entry which is preliminary data.</text>
</comment>
<evidence type="ECO:0000256" key="4">
    <source>
        <dbReference type="ARBA" id="ARBA00022759"/>
    </source>
</evidence>
<evidence type="ECO:0000313" key="9">
    <source>
        <dbReference type="Proteomes" id="UP000265515"/>
    </source>
</evidence>
<evidence type="ECO:0000259" key="7">
    <source>
        <dbReference type="Pfam" id="PF17917"/>
    </source>
</evidence>
<organism evidence="8 9">
    <name type="scientific">Chara braunii</name>
    <name type="common">Braun's stonewort</name>
    <dbReference type="NCBI Taxonomy" id="69332"/>
    <lineage>
        <taxon>Eukaryota</taxon>
        <taxon>Viridiplantae</taxon>
        <taxon>Streptophyta</taxon>
        <taxon>Charophyceae</taxon>
        <taxon>Charales</taxon>
        <taxon>Characeae</taxon>
        <taxon>Chara</taxon>
    </lineage>
</organism>
<keyword evidence="5" id="KW-0378">Hydrolase</keyword>
<keyword evidence="6" id="KW-0695">RNA-directed DNA polymerase</keyword>
<evidence type="ECO:0000256" key="3">
    <source>
        <dbReference type="ARBA" id="ARBA00022722"/>
    </source>
</evidence>
<dbReference type="PANTHER" id="PTHR34072">
    <property type="entry name" value="ENZYMATIC POLYPROTEIN-RELATED"/>
    <property type="match status" value="1"/>
</dbReference>
<protein>
    <recommendedName>
        <fullName evidence="7">Reverse transcriptase RNase H-like domain-containing protein</fullName>
    </recommendedName>
</protein>
<dbReference type="Pfam" id="PF17917">
    <property type="entry name" value="RT_RNaseH"/>
    <property type="match status" value="1"/>
</dbReference>
<accession>A0A388L839</accession>